<gene>
    <name evidence="2" type="ORF">SI859A1_02586</name>
</gene>
<dbReference type="HOGENOM" id="CLU_026005_0_0_5"/>
<dbReference type="Pfam" id="PF13400">
    <property type="entry name" value="Tad"/>
    <property type="match status" value="1"/>
</dbReference>
<dbReference type="AlphaFoldDB" id="Q1YLG1"/>
<proteinExistence type="predicted"/>
<dbReference type="BioCyc" id="AURANTIMONAS:SI859A1_02586-MONOMER"/>
<evidence type="ECO:0000259" key="1">
    <source>
        <dbReference type="Pfam" id="PF13400"/>
    </source>
</evidence>
<evidence type="ECO:0000313" key="3">
    <source>
        <dbReference type="Proteomes" id="UP000000321"/>
    </source>
</evidence>
<dbReference type="EMBL" id="AAPJ01000001">
    <property type="protein sequence ID" value="EAS51770.1"/>
    <property type="molecule type" value="Genomic_DNA"/>
</dbReference>
<dbReference type="InterPro" id="IPR028087">
    <property type="entry name" value="Tad_N"/>
</dbReference>
<dbReference type="Proteomes" id="UP000000321">
    <property type="component" value="Unassembled WGS sequence"/>
</dbReference>
<keyword evidence="3" id="KW-1185">Reference proteome</keyword>
<name>Q1YLG1_AURMS</name>
<dbReference type="Gene3D" id="3.40.50.410">
    <property type="entry name" value="von Willebrand factor, type A domain"/>
    <property type="match status" value="1"/>
</dbReference>
<accession>Q1YLG1</accession>
<sequence length="636" mass="69862">MSLRWVFSSWRRMGDPVQIFTRIMRFRREKAGNVAVVFGLTLPVLALCFATAVDLSGIYGANRSLQQAADVAALAAGREYGRTQDADYLSSVSEAFFFHNAGDETRGTTQFSYDGVFREDGLTILKVTARRQLPTFFGDALMWVTGGKLDWRQFPLYAKSEIVVQNRSIELALVLDNSGSMQDRPRSGGSKSKIDIIKDAAEDLAKQFLSSDKGSTEEFPVQFAVVPFSSSVNVGPQYKNADWMDTQGRSPIHHENLDWGGWLSGATSGGWEWIRDRGWVYTAPSSGAPMARYNGSYWTRITTGEPLTRFYVYDNARYKSQFGTWRGCVEARPNGLAATDTAPVSSKPETLFVPTFAPDEYDDSDYGWNDYLDSGSGSPGSAKEAMAEQAKVAKYFDSGYSITTPSSNRSDWGPNSTCATTPITPLTKTLKTVTDAIDVMGAQGATNIPHGLAWGWRLLTARPPFTEGRSHDEPDNLKVLVLMTDGNNTYNLNSGGRPLEIRDYNRSTYGSYGYGAAYSHGSSSRKPGRIYDGTTGNAKDYSVDSYVAAMDQNVAKVCENVKADGRKPGGTDGILIFTIAFDLRDGEPVKKLMEDCASNGLIDASEKLYYDAQSQEELAAAFQSITEQISSLRIAR</sequence>
<dbReference type="CDD" id="cd00198">
    <property type="entry name" value="vWFA"/>
    <property type="match status" value="1"/>
</dbReference>
<comment type="caution">
    <text evidence="2">The sequence shown here is derived from an EMBL/GenBank/DDBJ whole genome shotgun (WGS) entry which is preliminary data.</text>
</comment>
<reference evidence="2 3" key="1">
    <citation type="journal article" date="2008" name="Appl. Environ. Microbiol.">
        <title>Genomic insights into Mn(II) oxidation by the marine alphaproteobacterium Aurantimonas sp. strain SI85-9A1.</title>
        <authorList>
            <person name="Dick G.J."/>
            <person name="Podell S."/>
            <person name="Johnson H.A."/>
            <person name="Rivera-Espinoza Y."/>
            <person name="Bernier-Latmani R."/>
            <person name="McCarthy J.K."/>
            <person name="Torpey J.W."/>
            <person name="Clement B.G."/>
            <person name="Gaasterland T."/>
            <person name="Tebo B.M."/>
        </authorList>
    </citation>
    <scope>NUCLEOTIDE SEQUENCE [LARGE SCALE GENOMIC DNA]</scope>
    <source>
        <strain evidence="2 3">SI85-9A1</strain>
    </source>
</reference>
<protein>
    <recommendedName>
        <fullName evidence="1">Putative Flp pilus-assembly TadG-like N-terminal domain-containing protein</fullName>
    </recommendedName>
</protein>
<dbReference type="InterPro" id="IPR036465">
    <property type="entry name" value="vWFA_dom_sf"/>
</dbReference>
<feature type="domain" description="Putative Flp pilus-assembly TadG-like N-terminal" evidence="1">
    <location>
        <begin position="32"/>
        <end position="78"/>
    </location>
</feature>
<organism evidence="2 3">
    <name type="scientific">Aurantimonas manganoxydans (strain ATCC BAA-1229 / DSM 21871 / SI85-9A1)</name>
    <dbReference type="NCBI Taxonomy" id="287752"/>
    <lineage>
        <taxon>Bacteria</taxon>
        <taxon>Pseudomonadati</taxon>
        <taxon>Pseudomonadota</taxon>
        <taxon>Alphaproteobacteria</taxon>
        <taxon>Hyphomicrobiales</taxon>
        <taxon>Aurantimonadaceae</taxon>
        <taxon>Aurantimonas</taxon>
    </lineage>
</organism>
<dbReference type="SUPFAM" id="SSF53300">
    <property type="entry name" value="vWA-like"/>
    <property type="match status" value="1"/>
</dbReference>
<evidence type="ECO:0000313" key="2">
    <source>
        <dbReference type="EMBL" id="EAS51770.1"/>
    </source>
</evidence>